<sequence>MAMNSTTELLDSNFLLKINLIGNRTKIRKDVKCWNFEMIVDSDRTCFMDFVQSVVDKYPPRYLEVAHVQYYDDVLKTFLEVYSDQELLVMFDLHNKKKVVEMFIVYANPSEPFKPITEWEFEEEEQPDNNTEPDGENYLSNPNPLNEHVGIDDENMYLESVPINQVLPEEKEPNID</sequence>
<organism evidence="2 3">
    <name type="scientific">Oryza glaberrima</name>
    <name type="common">African rice</name>
    <dbReference type="NCBI Taxonomy" id="4538"/>
    <lineage>
        <taxon>Eukaryota</taxon>
        <taxon>Viridiplantae</taxon>
        <taxon>Streptophyta</taxon>
        <taxon>Embryophyta</taxon>
        <taxon>Tracheophyta</taxon>
        <taxon>Spermatophyta</taxon>
        <taxon>Magnoliopsida</taxon>
        <taxon>Liliopsida</taxon>
        <taxon>Poales</taxon>
        <taxon>Poaceae</taxon>
        <taxon>BOP clade</taxon>
        <taxon>Oryzoideae</taxon>
        <taxon>Oryzeae</taxon>
        <taxon>Oryzinae</taxon>
        <taxon>Oryza</taxon>
    </lineage>
</organism>
<dbReference type="eggNOG" id="ENOG502R1GK">
    <property type="taxonomic scope" value="Eukaryota"/>
</dbReference>
<keyword evidence="3" id="KW-1185">Reference proteome</keyword>
<dbReference type="Gramene" id="ORGLA09G0028000.1">
    <property type="protein sequence ID" value="ORGLA09G0028000.1"/>
    <property type="gene ID" value="ORGLA09G0028000"/>
</dbReference>
<feature type="region of interest" description="Disordered" evidence="1">
    <location>
        <begin position="123"/>
        <end position="154"/>
    </location>
</feature>
<proteinExistence type="predicted"/>
<dbReference type="Proteomes" id="UP000007306">
    <property type="component" value="Chromosome 9"/>
</dbReference>
<evidence type="ECO:0000313" key="3">
    <source>
        <dbReference type="Proteomes" id="UP000007306"/>
    </source>
</evidence>
<dbReference type="HOGENOM" id="CLU_1322797_0_0_1"/>
<dbReference type="AlphaFoldDB" id="I1QMK1"/>
<evidence type="ECO:0008006" key="4">
    <source>
        <dbReference type="Google" id="ProtNLM"/>
    </source>
</evidence>
<dbReference type="OMA" id="PTTEWEF"/>
<reference evidence="2" key="1">
    <citation type="submission" date="2015-06" db="UniProtKB">
        <authorList>
            <consortium name="EnsemblPlants"/>
        </authorList>
    </citation>
    <scope>IDENTIFICATION</scope>
</reference>
<accession>I1QMK1</accession>
<evidence type="ECO:0000256" key="1">
    <source>
        <dbReference type="SAM" id="MobiDB-lite"/>
    </source>
</evidence>
<protein>
    <recommendedName>
        <fullName evidence="4">PB1 domain-containing protein</fullName>
    </recommendedName>
</protein>
<reference evidence="2 3" key="2">
    <citation type="submission" date="2018-04" db="EMBL/GenBank/DDBJ databases">
        <title>OglaRS2 (Oryza glaberrima Reference Sequence Version 2).</title>
        <authorList>
            <person name="Zhang J."/>
            <person name="Kudrna D."/>
            <person name="Lee S."/>
            <person name="Talag J."/>
            <person name="Rajasekar S."/>
            <person name="Wing R.A."/>
        </authorList>
    </citation>
    <scope>NUCLEOTIDE SEQUENCE [LARGE SCALE GENOMIC DNA]</scope>
    <source>
        <strain evidence="2 3">cv. IRGC 96717</strain>
    </source>
</reference>
<feature type="compositionally biased region" description="Acidic residues" evidence="1">
    <location>
        <begin position="123"/>
        <end position="135"/>
    </location>
</feature>
<name>I1QMK1_ORYGL</name>
<dbReference type="EnsemblPlants" id="ORGLA09G0028000.1">
    <property type="protein sequence ID" value="ORGLA09G0028000.1"/>
    <property type="gene ID" value="ORGLA09G0028000"/>
</dbReference>
<evidence type="ECO:0000313" key="2">
    <source>
        <dbReference type="EnsemblPlants" id="ORGLA09G0028000.1"/>
    </source>
</evidence>